<evidence type="ECO:0000313" key="2">
    <source>
        <dbReference type="EMBL" id="KAF0537231.1"/>
    </source>
</evidence>
<evidence type="ECO:0000313" key="3">
    <source>
        <dbReference type="Proteomes" id="UP000439903"/>
    </source>
</evidence>
<feature type="compositionally biased region" description="Acidic residues" evidence="1">
    <location>
        <begin position="78"/>
        <end position="90"/>
    </location>
</feature>
<dbReference type="EMBL" id="WTPW01000192">
    <property type="protein sequence ID" value="KAF0537231.1"/>
    <property type="molecule type" value="Genomic_DNA"/>
</dbReference>
<comment type="caution">
    <text evidence="2">The sequence shown here is derived from an EMBL/GenBank/DDBJ whole genome shotgun (WGS) entry which is preliminary data.</text>
</comment>
<organism evidence="2 3">
    <name type="scientific">Gigaspora margarita</name>
    <dbReference type="NCBI Taxonomy" id="4874"/>
    <lineage>
        <taxon>Eukaryota</taxon>
        <taxon>Fungi</taxon>
        <taxon>Fungi incertae sedis</taxon>
        <taxon>Mucoromycota</taxon>
        <taxon>Glomeromycotina</taxon>
        <taxon>Glomeromycetes</taxon>
        <taxon>Diversisporales</taxon>
        <taxon>Gigasporaceae</taxon>
        <taxon>Gigaspora</taxon>
    </lineage>
</organism>
<proteinExistence type="predicted"/>
<feature type="compositionally biased region" description="Low complexity" evidence="1">
    <location>
        <begin position="34"/>
        <end position="50"/>
    </location>
</feature>
<dbReference type="Proteomes" id="UP000439903">
    <property type="component" value="Unassembled WGS sequence"/>
</dbReference>
<protein>
    <submittedName>
        <fullName evidence="2">Uncharacterized protein</fullName>
    </submittedName>
</protein>
<feature type="region of interest" description="Disordered" evidence="1">
    <location>
        <begin position="31"/>
        <end position="113"/>
    </location>
</feature>
<sequence>MGRTKKSTFTLTHRGAKHTLPSIDLLEEQTEVLSTSSTQSASSGSTQIGSDMRPAKNVVTESNLDMFDDNVLPNPESSDNEDLNDDISENETDHSNLKRKDNKNANDDDTNMQKRIRYSSTIKSIQEVQLQMVTVIQDIHKKLDEMYSDWKAVGFGSNIKIDKKWIEDAISQVIYGVIEKTKFPNDELLMKVCYEALVAMKGDEFINKIKYSGWKHFFAKYVRQTASTNKKILNLGLFGDSQLLHLADFY</sequence>
<name>A0A8H4EQP5_GIGMA</name>
<evidence type="ECO:0000256" key="1">
    <source>
        <dbReference type="SAM" id="MobiDB-lite"/>
    </source>
</evidence>
<dbReference type="AlphaFoldDB" id="A0A8H4EQP5"/>
<accession>A0A8H4EQP5</accession>
<gene>
    <name evidence="2" type="ORF">F8M41_008645</name>
</gene>
<keyword evidence="3" id="KW-1185">Reference proteome</keyword>
<feature type="compositionally biased region" description="Basic and acidic residues" evidence="1">
    <location>
        <begin position="91"/>
        <end position="106"/>
    </location>
</feature>
<dbReference type="OrthoDB" id="2341532at2759"/>
<reference evidence="2 3" key="1">
    <citation type="journal article" date="2019" name="Environ. Microbiol.">
        <title>At the nexus of three kingdoms: the genome of the mycorrhizal fungus Gigaspora margarita provides insights into plant, endobacterial and fungal interactions.</title>
        <authorList>
            <person name="Venice F."/>
            <person name="Ghignone S."/>
            <person name="Salvioli di Fossalunga A."/>
            <person name="Amselem J."/>
            <person name="Novero M."/>
            <person name="Xianan X."/>
            <person name="Sedzielewska Toro K."/>
            <person name="Morin E."/>
            <person name="Lipzen A."/>
            <person name="Grigoriev I.V."/>
            <person name="Henrissat B."/>
            <person name="Martin F.M."/>
            <person name="Bonfante P."/>
        </authorList>
    </citation>
    <scope>NUCLEOTIDE SEQUENCE [LARGE SCALE GENOMIC DNA]</scope>
    <source>
        <strain evidence="2 3">BEG34</strain>
    </source>
</reference>